<reference evidence="1" key="2">
    <citation type="submission" date="2006-01" db="EMBL/GenBank/DDBJ databases">
        <authorList>
            <person name="Pombert J.-F."/>
            <person name="Beauchamp P."/>
            <person name="Otis C."/>
            <person name="Lemieux C."/>
            <person name="Turmel M."/>
        </authorList>
    </citation>
    <scope>NUCLEOTIDE SEQUENCE</scope>
</reference>
<dbReference type="GeneID" id="4200885"/>
<sequence>MHAQLLVSIKAPFPNFIRKGDVRSGEESPVRTPGKFDKLWQAKVTKRRLTKLLHNDCTKLYVVRYHPGKGTSMLWLSFRMYWKSLATSISHSNKDYKSTKRSVL</sequence>
<evidence type="ECO:0000313" key="1">
    <source>
        <dbReference type="EMBL" id="ABC96365.1"/>
    </source>
</evidence>
<organism evidence="1">
    <name type="scientific">Oltmannsiellopsis viridis</name>
    <name type="common">Marine flagellate</name>
    <name type="synonym">Oltmannsiella viridis</name>
    <dbReference type="NCBI Taxonomy" id="51324"/>
    <lineage>
        <taxon>Eukaryota</taxon>
        <taxon>Viridiplantae</taxon>
        <taxon>Chlorophyta</taxon>
        <taxon>core chlorophytes</taxon>
        <taxon>Ulvophyceae</taxon>
        <taxon>OUU clade</taxon>
        <taxon>Oltmannsiellopsidales</taxon>
        <taxon>Oltmannsiellopsidaceae</taxon>
        <taxon>Oltmannsiellopsis</taxon>
    </lineage>
</organism>
<protein>
    <submittedName>
        <fullName evidence="1">Uncharacterized protein</fullName>
    </submittedName>
</protein>
<geneLocation type="mitochondrion" evidence="1"/>
<accession>Q0QIN9</accession>
<dbReference type="RefSeq" id="YP_684406.1">
    <property type="nucleotide sequence ID" value="NC_008256.1"/>
</dbReference>
<dbReference type="EMBL" id="DQ365900">
    <property type="protein sequence ID" value="ABC96365.1"/>
    <property type="molecule type" value="Genomic_DNA"/>
</dbReference>
<name>Q0QIN9_OLTVI</name>
<proteinExistence type="predicted"/>
<reference evidence="1" key="1">
    <citation type="journal article" date="2006" name="Curr. Genet.">
        <title>The complete mitochondrial DNA sequence of the green alga Oltmannsiellopsis viridis: evolutionary trends of the mitochondrial genome in the Ulvophyceae.</title>
        <authorList>
            <person name="Pombert J.F."/>
            <person name="Beauchamp P."/>
            <person name="Otis C."/>
            <person name="Lemieux C."/>
            <person name="Turmel M."/>
        </authorList>
    </citation>
    <scope>NUCLEOTIDE SEQUENCE</scope>
</reference>
<gene>
    <name evidence="1" type="primary">orf104</name>
</gene>
<dbReference type="AlphaFoldDB" id="Q0QIN9"/>
<keyword evidence="1" id="KW-0496">Mitochondrion</keyword>